<feature type="transmembrane region" description="Helical" evidence="2">
    <location>
        <begin position="57"/>
        <end position="77"/>
    </location>
</feature>
<feature type="compositionally biased region" description="Basic and acidic residues" evidence="1">
    <location>
        <begin position="576"/>
        <end position="600"/>
    </location>
</feature>
<gene>
    <name evidence="4" type="ORF">GCM10009757_07320</name>
</gene>
<dbReference type="PANTHER" id="PTHR42736">
    <property type="entry name" value="PROTEIN-GLUTAMINE GAMMA-GLUTAMYLTRANSFERASE"/>
    <property type="match status" value="1"/>
</dbReference>
<reference evidence="5" key="1">
    <citation type="journal article" date="2019" name="Int. J. Syst. Evol. Microbiol.">
        <title>The Global Catalogue of Microorganisms (GCM) 10K type strain sequencing project: providing services to taxonomists for standard genome sequencing and annotation.</title>
        <authorList>
            <consortium name="The Broad Institute Genomics Platform"/>
            <consortium name="The Broad Institute Genome Sequencing Center for Infectious Disease"/>
            <person name="Wu L."/>
            <person name="Ma J."/>
        </authorList>
    </citation>
    <scope>NUCLEOTIDE SEQUENCE [LARGE SCALE GENOMIC DNA]</scope>
    <source>
        <strain evidence="5">JCM 14549</strain>
    </source>
</reference>
<keyword evidence="2" id="KW-0472">Membrane</keyword>
<dbReference type="Pfam" id="PF11992">
    <property type="entry name" value="TgpA_N"/>
    <property type="match status" value="1"/>
</dbReference>
<keyword evidence="2" id="KW-0812">Transmembrane</keyword>
<feature type="transmembrane region" description="Helical" evidence="2">
    <location>
        <begin position="640"/>
        <end position="660"/>
    </location>
</feature>
<feature type="domain" description="Transglutaminase-like" evidence="3">
    <location>
        <begin position="495"/>
        <end position="565"/>
    </location>
</feature>
<feature type="transmembrane region" description="Helical" evidence="2">
    <location>
        <begin position="167"/>
        <end position="184"/>
    </location>
</feature>
<dbReference type="InterPro" id="IPR021878">
    <property type="entry name" value="TgpA_N"/>
</dbReference>
<keyword evidence="5" id="KW-1185">Reference proteome</keyword>
<dbReference type="Gene3D" id="3.10.620.30">
    <property type="match status" value="1"/>
</dbReference>
<evidence type="ECO:0000256" key="1">
    <source>
        <dbReference type="SAM" id="MobiDB-lite"/>
    </source>
</evidence>
<dbReference type="EMBL" id="BAAANQ010000001">
    <property type="protein sequence ID" value="GAA2043119.1"/>
    <property type="molecule type" value="Genomic_DNA"/>
</dbReference>
<keyword evidence="2" id="KW-1133">Transmembrane helix</keyword>
<protein>
    <submittedName>
        <fullName evidence="4">DUF3488 and transglutaminase-like domain-containing protein</fullName>
    </submittedName>
</protein>
<evidence type="ECO:0000313" key="4">
    <source>
        <dbReference type="EMBL" id="GAA2043119.1"/>
    </source>
</evidence>
<evidence type="ECO:0000256" key="2">
    <source>
        <dbReference type="SAM" id="Phobius"/>
    </source>
</evidence>
<dbReference type="Pfam" id="PF01841">
    <property type="entry name" value="Transglut_core"/>
    <property type="match status" value="1"/>
</dbReference>
<organism evidence="4 5">
    <name type="scientific">Streptomyces cheonanensis</name>
    <dbReference type="NCBI Taxonomy" id="312720"/>
    <lineage>
        <taxon>Bacteria</taxon>
        <taxon>Bacillati</taxon>
        <taxon>Actinomycetota</taxon>
        <taxon>Actinomycetes</taxon>
        <taxon>Kitasatosporales</taxon>
        <taxon>Streptomycetaceae</taxon>
        <taxon>Streptomyces</taxon>
    </lineage>
</organism>
<feature type="region of interest" description="Disordered" evidence="1">
    <location>
        <begin position="563"/>
        <end position="613"/>
    </location>
</feature>
<dbReference type="SUPFAM" id="SSF54001">
    <property type="entry name" value="Cysteine proteinases"/>
    <property type="match status" value="1"/>
</dbReference>
<accession>A0ABP5GEF9</accession>
<dbReference type="Proteomes" id="UP001403094">
    <property type="component" value="Unassembled WGS sequence"/>
</dbReference>
<feature type="transmembrane region" description="Helical" evidence="2">
    <location>
        <begin position="144"/>
        <end position="161"/>
    </location>
</feature>
<dbReference type="InterPro" id="IPR002931">
    <property type="entry name" value="Transglutaminase-like"/>
</dbReference>
<sequence length="809" mass="84056">MVGMRPGVAAAAWLATTGAAAALLPLVQGGGWLVQAGLLLAVLTGTGMVARRLAAPAPVVVAAQVVVSLLMLTVATVPQYAVGGLLPGPEAFGRFGELLSAGTEDIGHYVAPAPMTDGIRLMLLGGVLLIGLLVDVLAVSFGSAAVAGLPLLALYSIAAGVNQEDAAWPYFLVAAAGYLALLLAEGRERLGRWGRYFSGPGPARAPGYGAPGGYGRPPAAAAPARTAGPRLRAGGRIGALTLVTAVLAPALLPAMGSGLLDLEGGGSGSGSGGSGTISTVNPVVALQDQLNQPRNQEVLTYRTDGEAAGMYLRLVALDEFTGSEWRSSRWFENEIPPAPWAVPGLAPEVTARDVTTVIEASPDYAQTSLPVPYPAVSVVTDGPWRFDRGSQTLVSDSGRLTTQGRSWTVTHRQVEPTAEQLALAPAAPPNLASYYTQVPRDLPEVVARMAEEVTAGAADDHARAVALQDWFARDGGFRYNTSVSSGSGSEAIAAFLEDREGFCVHFAFTMAAMARTLGIPAQVAVGFTPGDRQADGSYRVGLHNAHAWPELYFEGVGWTRFEPTPGQGSIPGYTRPDAERPDPAQPDPERPDAVEPERPEASPTPTGPEECDPVREAAACESEAPAASGGSGGGPPMGPWLWGGAAVLAVLALVGGPPLWRARVRARRLAPGAGAGAAWQELSDTAWDLGLPPLASETPRRTAARITAVLSLEAPARDAVHRLAQGVERELYAPAGAGGAGGPDDGPARDVRTALAGLRAGVGRWTRLRALLLPRSAVRVSHRLAERRLRAARRLRDLRTAFPGKTRKA</sequence>
<feature type="transmembrane region" description="Helical" evidence="2">
    <location>
        <begin position="31"/>
        <end position="50"/>
    </location>
</feature>
<name>A0ABP5GEF9_9ACTN</name>
<evidence type="ECO:0000259" key="3">
    <source>
        <dbReference type="SMART" id="SM00460"/>
    </source>
</evidence>
<dbReference type="InterPro" id="IPR052901">
    <property type="entry name" value="Bact_TGase-like"/>
</dbReference>
<dbReference type="InterPro" id="IPR038765">
    <property type="entry name" value="Papain-like_cys_pep_sf"/>
</dbReference>
<feature type="transmembrane region" description="Helical" evidence="2">
    <location>
        <begin position="119"/>
        <end position="137"/>
    </location>
</feature>
<comment type="caution">
    <text evidence="4">The sequence shown here is derived from an EMBL/GenBank/DDBJ whole genome shotgun (WGS) entry which is preliminary data.</text>
</comment>
<dbReference type="SMART" id="SM00460">
    <property type="entry name" value="TGc"/>
    <property type="match status" value="1"/>
</dbReference>
<evidence type="ECO:0000313" key="5">
    <source>
        <dbReference type="Proteomes" id="UP001403094"/>
    </source>
</evidence>
<proteinExistence type="predicted"/>
<feature type="transmembrane region" description="Helical" evidence="2">
    <location>
        <begin position="233"/>
        <end position="252"/>
    </location>
</feature>
<dbReference type="PANTHER" id="PTHR42736:SF1">
    <property type="entry name" value="PROTEIN-GLUTAMINE GAMMA-GLUTAMYLTRANSFERASE"/>
    <property type="match status" value="1"/>
</dbReference>